<keyword evidence="1" id="KW-0812">Transmembrane</keyword>
<feature type="transmembrane region" description="Helical" evidence="1">
    <location>
        <begin position="460"/>
        <end position="480"/>
    </location>
</feature>
<feature type="transmembrane region" description="Helical" evidence="1">
    <location>
        <begin position="581"/>
        <end position="599"/>
    </location>
</feature>
<keyword evidence="3" id="KW-1185">Reference proteome</keyword>
<keyword evidence="1" id="KW-0472">Membrane</keyword>
<feature type="transmembrane region" description="Helical" evidence="1">
    <location>
        <begin position="880"/>
        <end position="901"/>
    </location>
</feature>
<protein>
    <submittedName>
        <fullName evidence="2">DUF2142 domain-containing protein</fullName>
    </submittedName>
</protein>
<feature type="transmembrane region" description="Helical" evidence="1">
    <location>
        <begin position="817"/>
        <end position="838"/>
    </location>
</feature>
<feature type="transmembrane region" description="Helical" evidence="1">
    <location>
        <begin position="628"/>
        <end position="649"/>
    </location>
</feature>
<dbReference type="InterPro" id="IPR018674">
    <property type="entry name" value="DUF2142_membrane"/>
</dbReference>
<dbReference type="Pfam" id="PF09913">
    <property type="entry name" value="DUF2142"/>
    <property type="match status" value="1"/>
</dbReference>
<organism evidence="2 3">
    <name type="scientific">Laedolimicola ammoniilytica</name>
    <dbReference type="NCBI Taxonomy" id="2981771"/>
    <lineage>
        <taxon>Bacteria</taxon>
        <taxon>Bacillati</taxon>
        <taxon>Bacillota</taxon>
        <taxon>Clostridia</taxon>
        <taxon>Lachnospirales</taxon>
        <taxon>Lachnospiraceae</taxon>
        <taxon>Laedolimicola</taxon>
    </lineage>
</organism>
<feature type="transmembrane region" description="Helical" evidence="1">
    <location>
        <begin position="183"/>
        <end position="201"/>
    </location>
</feature>
<name>A0ABT2S060_9FIRM</name>
<evidence type="ECO:0000256" key="1">
    <source>
        <dbReference type="SAM" id="Phobius"/>
    </source>
</evidence>
<dbReference type="RefSeq" id="WP_158364277.1">
    <property type="nucleotide sequence ID" value="NZ_JAOQKC010000017.1"/>
</dbReference>
<accession>A0ABT2S060</accession>
<keyword evidence="1" id="KW-1133">Transmembrane helix</keyword>
<feature type="transmembrane region" description="Helical" evidence="1">
    <location>
        <begin position="7"/>
        <end position="25"/>
    </location>
</feature>
<dbReference type="Proteomes" id="UP001652461">
    <property type="component" value="Unassembled WGS sequence"/>
</dbReference>
<feature type="transmembrane region" description="Helical" evidence="1">
    <location>
        <begin position="778"/>
        <end position="797"/>
    </location>
</feature>
<feature type="transmembrane region" description="Helical" evidence="1">
    <location>
        <begin position="661"/>
        <end position="687"/>
    </location>
</feature>
<feature type="transmembrane region" description="Helical" evidence="1">
    <location>
        <begin position="236"/>
        <end position="254"/>
    </location>
</feature>
<comment type="caution">
    <text evidence="2">The sequence shown here is derived from an EMBL/GenBank/DDBJ whole genome shotgun (WGS) entry which is preliminary data.</text>
</comment>
<sequence length="902" mass="100939">MENRRKWAVGYAVLCILYFAVSVLMPHDRLESRGLEGIGKPSLKLKTEAITDKTELRFEYLTDAQALSQLSFYFTADGGVLTRGEIEIAAYDSDTQELLADAVYDLKDLGAEGFWGVDFENEPVNQAITVVITGKNIEEGPYIWLNTETETAGTSYEDGQALEKNLIFNAVYRTQVHYVKKPFLTTLMLALLGAMFFLVAGGTEKEETGQRASARREKLAKLSETAKRFFRRYQKLLGLGLLLFITALLFLYVYDVQIRKAMNSTHREVVMKDNHELLPVTADTQDLTQYYTTEENQLVGLGVRMDLGVDFTGEGTIHAEVYDVTEAAASGEDADLSTRGTLLCAADINGAGLLDGQYMGLIFDKSQTDSKGHTYEVKLHFSEELLDSGLSVIVTPEGYYEDNALYVNGVESTRRLSMNAHTYFNLFLKKYFFGMFLFAEIMCAGFYYLVFIRKTRIERVFLFTILCLGVLYNFLITPYMTPDESYHIDMTYRQSNTLLGIESAGENKCYKRADDAELTFTSEPSLENYKNIYDGLFTMVQDDRLVEADATSVTDAPMVVYLPAILGMSLARLLHLGTVPMLLLARWCSLLFFALMTYFGMKKLPFGKITLFLLAILPMNLQQCTSFSYDAVITGVIFLFICYCIALAYREEPAKPGEILVMGILSIVMIYGKSGVYLPLALLALLIPAKQFGGRGKRGFCILCLCLLPVLAFLNKNAVAVNYIATTTEATATVGSSTTSAYTLGYFLSQPLELIRVMANTVADKISFYLMSLVGQKMGWVEIEISEVIPMLFWLLLVLSAMRQKDEPQYVRIGQKWWIALVCAACAGVILAGMLLTWTPRDHISIEGVQGRYFIPFMPALMLLLRNGRLTWKGSAKKGLMYAGLVGQLLTVIYLIKAVLIL</sequence>
<reference evidence="2 3" key="1">
    <citation type="journal article" date="2021" name="ISME Commun">
        <title>Automated analysis of genomic sequences facilitates high-throughput and comprehensive description of bacteria.</title>
        <authorList>
            <person name="Hitch T.C.A."/>
        </authorList>
    </citation>
    <scope>NUCLEOTIDE SEQUENCE [LARGE SCALE GENOMIC DNA]</scope>
    <source>
        <strain evidence="2 3">Sanger_04</strain>
    </source>
</reference>
<feature type="transmembrane region" description="Helical" evidence="1">
    <location>
        <begin position="699"/>
        <end position="715"/>
    </location>
</feature>
<gene>
    <name evidence="2" type="ORF">OCV63_12265</name>
</gene>
<evidence type="ECO:0000313" key="3">
    <source>
        <dbReference type="Proteomes" id="UP001652461"/>
    </source>
</evidence>
<feature type="transmembrane region" description="Helical" evidence="1">
    <location>
        <begin position="431"/>
        <end position="451"/>
    </location>
</feature>
<evidence type="ECO:0000313" key="2">
    <source>
        <dbReference type="EMBL" id="MCU6697660.1"/>
    </source>
</evidence>
<proteinExistence type="predicted"/>
<dbReference type="EMBL" id="JAOQKC010000017">
    <property type="protein sequence ID" value="MCU6697660.1"/>
    <property type="molecule type" value="Genomic_DNA"/>
</dbReference>
<feature type="transmembrane region" description="Helical" evidence="1">
    <location>
        <begin position="850"/>
        <end position="868"/>
    </location>
</feature>